<feature type="region of interest" description="Disordered" evidence="1">
    <location>
        <begin position="1"/>
        <end position="49"/>
    </location>
</feature>
<dbReference type="AlphaFoldDB" id="A0A8J2K879"/>
<protein>
    <submittedName>
        <fullName evidence="2">Uncharacterized protein</fullName>
    </submittedName>
</protein>
<reference evidence="2" key="1">
    <citation type="submission" date="2021-06" db="EMBL/GenBank/DDBJ databases">
        <authorList>
            <person name="Hodson N. C."/>
            <person name="Mongue J. A."/>
            <person name="Jaron S. K."/>
        </authorList>
    </citation>
    <scope>NUCLEOTIDE SEQUENCE</scope>
</reference>
<evidence type="ECO:0000256" key="1">
    <source>
        <dbReference type="SAM" id="MobiDB-lite"/>
    </source>
</evidence>
<feature type="non-terminal residue" evidence="2">
    <location>
        <position position="1"/>
    </location>
</feature>
<organism evidence="2 3">
    <name type="scientific">Allacma fusca</name>
    <dbReference type="NCBI Taxonomy" id="39272"/>
    <lineage>
        <taxon>Eukaryota</taxon>
        <taxon>Metazoa</taxon>
        <taxon>Ecdysozoa</taxon>
        <taxon>Arthropoda</taxon>
        <taxon>Hexapoda</taxon>
        <taxon>Collembola</taxon>
        <taxon>Symphypleona</taxon>
        <taxon>Sminthuridae</taxon>
        <taxon>Allacma</taxon>
    </lineage>
</organism>
<dbReference type="Proteomes" id="UP000708208">
    <property type="component" value="Unassembled WGS sequence"/>
</dbReference>
<gene>
    <name evidence="2" type="ORF">AFUS01_LOCUS21954</name>
</gene>
<keyword evidence="3" id="KW-1185">Reference proteome</keyword>
<dbReference type="EMBL" id="CAJVCH010250146">
    <property type="protein sequence ID" value="CAG7733514.1"/>
    <property type="molecule type" value="Genomic_DNA"/>
</dbReference>
<accession>A0A8J2K879</accession>
<name>A0A8J2K879_9HEXA</name>
<evidence type="ECO:0000313" key="3">
    <source>
        <dbReference type="Proteomes" id="UP000708208"/>
    </source>
</evidence>
<evidence type="ECO:0000313" key="2">
    <source>
        <dbReference type="EMBL" id="CAG7733514.1"/>
    </source>
</evidence>
<sequence>YIEEPTATTTTTTTTSSTTTDSTSTTTTASPTTTTTHSTSVITTTSPPTKTIKSTVTATAPATQANFDYDGTPILANAPGVMDTLSPILGVGTLPTTTPTTIATTDKQTSERPIIINETAKNAPKSESFWDNIASSFSQGSNGSSVFKSWIIYRILLGSELLTLLGVKPGRIL</sequence>
<proteinExistence type="predicted"/>
<comment type="caution">
    <text evidence="2">The sequence shown here is derived from an EMBL/GenBank/DDBJ whole genome shotgun (WGS) entry which is preliminary data.</text>
</comment>